<dbReference type="SUPFAM" id="SSF51735">
    <property type="entry name" value="NAD(P)-binding Rossmann-fold domains"/>
    <property type="match status" value="1"/>
</dbReference>
<dbReference type="InterPro" id="IPR002347">
    <property type="entry name" value="SDR_fam"/>
</dbReference>
<organism evidence="1 2">
    <name type="scientific">Umezawaea tangerina</name>
    <dbReference type="NCBI Taxonomy" id="84725"/>
    <lineage>
        <taxon>Bacteria</taxon>
        <taxon>Bacillati</taxon>
        <taxon>Actinomycetota</taxon>
        <taxon>Actinomycetes</taxon>
        <taxon>Pseudonocardiales</taxon>
        <taxon>Pseudonocardiaceae</taxon>
        <taxon>Umezawaea</taxon>
    </lineage>
</organism>
<evidence type="ECO:0000313" key="1">
    <source>
        <dbReference type="EMBL" id="PRY39489.1"/>
    </source>
</evidence>
<dbReference type="AlphaFoldDB" id="A0A2T0T1G5"/>
<dbReference type="Gene3D" id="3.40.50.720">
    <property type="entry name" value="NAD(P)-binding Rossmann-like Domain"/>
    <property type="match status" value="1"/>
</dbReference>
<dbReference type="RefSeq" id="WP_106189444.1">
    <property type="nucleotide sequence ID" value="NZ_PVTF01000007.1"/>
</dbReference>
<dbReference type="Proteomes" id="UP000239494">
    <property type="component" value="Unassembled WGS sequence"/>
</dbReference>
<dbReference type="OrthoDB" id="9792003at2"/>
<dbReference type="PANTHER" id="PTHR43976">
    <property type="entry name" value="SHORT CHAIN DEHYDROGENASE"/>
    <property type="match status" value="1"/>
</dbReference>
<dbReference type="PANTHER" id="PTHR43976:SF9">
    <property type="entry name" value="OXIDOREDUCTASE"/>
    <property type="match status" value="1"/>
</dbReference>
<keyword evidence="2" id="KW-1185">Reference proteome</keyword>
<gene>
    <name evidence="1" type="ORF">CLV43_10772</name>
</gene>
<accession>A0A2T0T1G5</accession>
<reference evidence="1 2" key="1">
    <citation type="submission" date="2018-03" db="EMBL/GenBank/DDBJ databases">
        <title>Genomic Encyclopedia of Archaeal and Bacterial Type Strains, Phase II (KMG-II): from individual species to whole genera.</title>
        <authorList>
            <person name="Goeker M."/>
        </authorList>
    </citation>
    <scope>NUCLEOTIDE SEQUENCE [LARGE SCALE GENOMIC DNA]</scope>
    <source>
        <strain evidence="1 2">DSM 44720</strain>
    </source>
</reference>
<dbReference type="CDD" id="cd05374">
    <property type="entry name" value="17beta-HSD-like_SDR_c"/>
    <property type="match status" value="1"/>
</dbReference>
<proteinExistence type="predicted"/>
<comment type="caution">
    <text evidence="1">The sequence shown here is derived from an EMBL/GenBank/DDBJ whole genome shotgun (WGS) entry which is preliminary data.</text>
</comment>
<dbReference type="InterPro" id="IPR036291">
    <property type="entry name" value="NAD(P)-bd_dom_sf"/>
</dbReference>
<dbReference type="Pfam" id="PF00106">
    <property type="entry name" value="adh_short"/>
    <property type="match status" value="1"/>
</dbReference>
<protein>
    <submittedName>
        <fullName evidence="1">NADP-dependent 3-hydroxy acid dehydrogenase YdfG</fullName>
    </submittedName>
</protein>
<dbReference type="EMBL" id="PVTF01000007">
    <property type="protein sequence ID" value="PRY39489.1"/>
    <property type="molecule type" value="Genomic_DNA"/>
</dbReference>
<sequence length="302" mass="31826">MNKVVVVSGASSGFGAMTARALADAGHRVYAGMRATEGRNAPAVADAREYAADHGVDLRPLEMDVAEQSSVDRAVAAIVEESGRVDVVVHNAGHMVLGPVEAFTVEQVAAVYDVNVLSTQRLNQAVLPHLRGRGEGLVVWVGSSSARGGTPPYLGPYFAAKAAEDALAVSCAVELGRFGIDSVIVVPGSFTTGTNHFAHAGSPDRDDVAAEYAERFGDTIDTVLKRLAGLSPADADPAEVAREITRVVDLPAGQRPFRVYIDPADDGAERVYEVGETVRREFYDRIGMPELLVPVTAKGADA</sequence>
<dbReference type="PRINTS" id="PR00081">
    <property type="entry name" value="GDHRDH"/>
</dbReference>
<name>A0A2T0T1G5_9PSEU</name>
<dbReference type="InterPro" id="IPR051911">
    <property type="entry name" value="SDR_oxidoreductase"/>
</dbReference>
<evidence type="ECO:0000313" key="2">
    <source>
        <dbReference type="Proteomes" id="UP000239494"/>
    </source>
</evidence>